<evidence type="ECO:0000259" key="3">
    <source>
        <dbReference type="Pfam" id="PF07431"/>
    </source>
</evidence>
<evidence type="ECO:0000256" key="1">
    <source>
        <dbReference type="SAM" id="Coils"/>
    </source>
</evidence>
<feature type="transmembrane region" description="Helical" evidence="2">
    <location>
        <begin position="14"/>
        <end position="32"/>
    </location>
</feature>
<dbReference type="Pfam" id="PF07431">
    <property type="entry name" value="DUF1512"/>
    <property type="match status" value="1"/>
</dbReference>
<feature type="domain" description="DUF1512" evidence="3">
    <location>
        <begin position="11"/>
        <end position="185"/>
    </location>
</feature>
<organism evidence="5 6">
    <name type="scientific">Methanopyrus kandleri (strain AV19 / DSM 6324 / JCM 9639 / NBRC 100938)</name>
    <dbReference type="NCBI Taxonomy" id="190192"/>
    <lineage>
        <taxon>Archaea</taxon>
        <taxon>Methanobacteriati</taxon>
        <taxon>Methanobacteriota</taxon>
        <taxon>Methanomada group</taxon>
        <taxon>Methanopyri</taxon>
        <taxon>Methanopyrales</taxon>
        <taxon>Methanopyraceae</taxon>
        <taxon>Methanopyrus</taxon>
    </lineage>
</organism>
<accession>Q8TXZ0</accession>
<evidence type="ECO:0000313" key="5">
    <source>
        <dbReference type="EMBL" id="AAM01733.1"/>
    </source>
</evidence>
<dbReference type="EMBL" id="AE009439">
    <property type="protein sequence ID" value="AAM01733.1"/>
    <property type="molecule type" value="Genomic_DNA"/>
</dbReference>
<protein>
    <submittedName>
        <fullName evidence="5">Uncharacterized protein conserved in archaea</fullName>
    </submittedName>
</protein>
<dbReference type="InterPro" id="IPR056461">
    <property type="entry name" value="DUF1512_C"/>
</dbReference>
<name>Q8TXZ0_METKA</name>
<dbReference type="InParanoid" id="Q8TXZ0"/>
<reference evidence="5 6" key="1">
    <citation type="journal article" date="2002" name="Proc. Natl. Acad. Sci. U.S.A.">
        <title>The complete genome of hyperthermophile Methanopyrus kandleri AV19 and monophyly of archaeal methanogens.</title>
        <authorList>
            <person name="Slesarev A.I."/>
            <person name="Mezhevaya K.V."/>
            <person name="Makarova K.S."/>
            <person name="Polushin N.N."/>
            <person name="Shcherbinina O.V."/>
            <person name="Shakhova V.V."/>
            <person name="Belova G.I."/>
            <person name="Aravind L."/>
            <person name="Natale D.A."/>
            <person name="Rogozin I.B."/>
            <person name="Tatusov R.L."/>
            <person name="Wolf Y.I."/>
            <person name="Stetter K.O."/>
            <person name="Malykh A.G."/>
            <person name="Koonin E.V."/>
            <person name="Kozyavkin S.A."/>
        </authorList>
    </citation>
    <scope>NUCLEOTIDE SEQUENCE [LARGE SCALE GENOMIC DNA]</scope>
    <source>
        <strain evidence="6">AV19 / DSM 6324 / JCM 9639 / NBRC 100938</strain>
    </source>
</reference>
<dbReference type="STRING" id="190192.MK0518"/>
<keyword evidence="2" id="KW-0812">Transmembrane</keyword>
<dbReference type="PaxDb" id="190192-MK0518"/>
<dbReference type="Pfam" id="PF23542">
    <property type="entry name" value="DUF1512_C"/>
    <property type="match status" value="1"/>
</dbReference>
<dbReference type="PATRIC" id="fig|190192.8.peg.551"/>
<evidence type="ECO:0000256" key="2">
    <source>
        <dbReference type="SAM" id="Phobius"/>
    </source>
</evidence>
<dbReference type="AlphaFoldDB" id="Q8TXZ0"/>
<feature type="domain" description="DUF1512" evidence="4">
    <location>
        <begin position="189"/>
        <end position="360"/>
    </location>
</feature>
<dbReference type="Proteomes" id="UP000001826">
    <property type="component" value="Chromosome"/>
</dbReference>
<gene>
    <name evidence="5" type="ordered locus">MK0518</name>
</gene>
<evidence type="ECO:0000313" key="6">
    <source>
        <dbReference type="Proteomes" id="UP000001826"/>
    </source>
</evidence>
<proteinExistence type="predicted"/>
<sequence length="372" mass="41007">MLALNVDTSLVENLVYFIVSIILFWLFIRVYYQVVLFRRIEGEVERIRKIDEKVQQMVVRRARCDREEAETLVQRAANLFVVQPVQLDPHGIIERLENLIERSEDKFRSYARVLTGKRDGVEVDNMSMALTCVFSIHVIAQYLRHLLLSAKKTNNIQLLLLITMLLPTFKQFVKSNYEGAKAFLKCVPIGDSVGPMVAARLIGDSPVREVEKGTVAAEKELEGRRLLIVKAHGPGGNLGRLGRAVKKLVREYGDVSKIITIDAALKLEGEKTGKVSEGVGVAMGDPGHESYKIEQIAADEGIDLDAVAIKMSATEAVMPMPKSVVDAVEEAAERALELAKEAPEDSTVIIVGVGNTVGIPDNRPYVSNGGEG</sequence>
<keyword evidence="2" id="KW-1133">Transmembrane helix</keyword>
<keyword evidence="6" id="KW-1185">Reference proteome</keyword>
<dbReference type="PIRSF" id="PIRSF016495">
    <property type="entry name" value="UCP016495"/>
    <property type="match status" value="1"/>
</dbReference>
<dbReference type="InterPro" id="IPR009995">
    <property type="entry name" value="DUF1512"/>
</dbReference>
<dbReference type="HOGENOM" id="CLU_062565_0_0_2"/>
<keyword evidence="2" id="KW-0472">Membrane</keyword>
<feature type="coiled-coil region" evidence="1">
    <location>
        <begin position="59"/>
        <end position="113"/>
    </location>
</feature>
<keyword evidence="1" id="KW-0175">Coiled coil</keyword>
<dbReference type="InterPro" id="IPR056460">
    <property type="entry name" value="DUF1512_N"/>
</dbReference>
<evidence type="ECO:0000259" key="4">
    <source>
        <dbReference type="Pfam" id="PF23542"/>
    </source>
</evidence>
<dbReference type="EnsemblBacteria" id="AAM01733">
    <property type="protein sequence ID" value="AAM01733"/>
    <property type="gene ID" value="MK0518"/>
</dbReference>
<dbReference type="KEGG" id="mka:MK0518"/>